<evidence type="ECO:0000313" key="3">
    <source>
        <dbReference type="Proteomes" id="UP000018817"/>
    </source>
</evidence>
<dbReference type="AlphaFoldDB" id="W2RB03"/>
<dbReference type="GeneID" id="20189753"/>
<gene>
    <name evidence="2" type="ORF">PPTG_21154</name>
</gene>
<sequence>MISILLDHVSGKLEWDKASYPSGWRSIDVDGSSAAMLQFIPPFIGNPRGRATKKSENEFNGETTSPYMNGAQAPILWPRTTVNSLSQRLISQFPTESELPGYLVASQSSSRGTGLGGCRGLVPSTIGYDSGVD</sequence>
<reference evidence="2 3" key="2">
    <citation type="submission" date="2013-11" db="EMBL/GenBank/DDBJ databases">
        <title>The Genome Sequence of Phytophthora parasitica INRA-310.</title>
        <authorList>
            <consortium name="The Broad Institute Genomics Platform"/>
            <person name="Russ C."/>
            <person name="Tyler B."/>
            <person name="Panabieres F."/>
            <person name="Shan W."/>
            <person name="Tripathy S."/>
            <person name="Grunwald N."/>
            <person name="Machado M."/>
            <person name="Johnson C.S."/>
            <person name="Arredondo F."/>
            <person name="Hong C."/>
            <person name="Coffey M."/>
            <person name="Young S.K."/>
            <person name="Zeng Q."/>
            <person name="Gargeya S."/>
            <person name="Fitzgerald M."/>
            <person name="Abouelleil A."/>
            <person name="Alvarado L."/>
            <person name="Chapman S.B."/>
            <person name="Gainer-Dewar J."/>
            <person name="Goldberg J."/>
            <person name="Griggs A."/>
            <person name="Gujja S."/>
            <person name="Hansen M."/>
            <person name="Howarth C."/>
            <person name="Imamovic A."/>
            <person name="Ireland A."/>
            <person name="Larimer J."/>
            <person name="McCowan C."/>
            <person name="Murphy C."/>
            <person name="Pearson M."/>
            <person name="Poon T.W."/>
            <person name="Priest M."/>
            <person name="Roberts A."/>
            <person name="Saif S."/>
            <person name="Shea T."/>
            <person name="Sykes S."/>
            <person name="Wortman J."/>
            <person name="Nusbaum C."/>
            <person name="Birren B."/>
        </authorList>
    </citation>
    <scope>NUCLEOTIDE SEQUENCE [LARGE SCALE GENOMIC DNA]</scope>
    <source>
        <strain evidence="2 3">INRA-310</strain>
    </source>
</reference>
<protein>
    <submittedName>
        <fullName evidence="2">Uncharacterized protein</fullName>
    </submittedName>
</protein>
<feature type="compositionally biased region" description="Polar residues" evidence="1">
    <location>
        <begin position="58"/>
        <end position="67"/>
    </location>
</feature>
<dbReference type="VEuPathDB" id="FungiDB:PPTG_21154"/>
<feature type="region of interest" description="Disordered" evidence="1">
    <location>
        <begin position="47"/>
        <end position="67"/>
    </location>
</feature>
<dbReference type="Proteomes" id="UP000018817">
    <property type="component" value="Unassembled WGS sequence"/>
</dbReference>
<evidence type="ECO:0000313" key="2">
    <source>
        <dbReference type="EMBL" id="ETN21859.1"/>
    </source>
</evidence>
<name>W2RB03_PHYN3</name>
<evidence type="ECO:0000256" key="1">
    <source>
        <dbReference type="SAM" id="MobiDB-lite"/>
    </source>
</evidence>
<dbReference type="RefSeq" id="XP_008893855.1">
    <property type="nucleotide sequence ID" value="XM_008895607.1"/>
</dbReference>
<organism evidence="2 3">
    <name type="scientific">Phytophthora nicotianae (strain INRA-310)</name>
    <name type="common">Phytophthora parasitica</name>
    <dbReference type="NCBI Taxonomy" id="761204"/>
    <lineage>
        <taxon>Eukaryota</taxon>
        <taxon>Sar</taxon>
        <taxon>Stramenopiles</taxon>
        <taxon>Oomycota</taxon>
        <taxon>Peronosporomycetes</taxon>
        <taxon>Peronosporales</taxon>
        <taxon>Peronosporaceae</taxon>
        <taxon>Phytophthora</taxon>
    </lineage>
</organism>
<reference evidence="3" key="1">
    <citation type="submission" date="2011-12" db="EMBL/GenBank/DDBJ databases">
        <authorList>
            <consortium name="The Broad Institute Genome Sequencing Platform"/>
            <person name="Russ C."/>
            <person name="Tyler B."/>
            <person name="Panabieres F."/>
            <person name="Shan W."/>
            <person name="Tripathy S."/>
            <person name="Grunwald N."/>
            <person name="Machado M."/>
            <person name="Young S.K."/>
            <person name="Zeng Q."/>
            <person name="Gargeya S."/>
            <person name="Fitzgerald M."/>
            <person name="Haas B."/>
            <person name="Abouelleil A."/>
            <person name="Alvarado L."/>
            <person name="Arachchi H.M."/>
            <person name="Berlin A."/>
            <person name="Chapman S.B."/>
            <person name="Gearin G."/>
            <person name="Goldberg J."/>
            <person name="Griggs A."/>
            <person name="Gujja S."/>
            <person name="Hansen M."/>
            <person name="Heiman D."/>
            <person name="Howarth C."/>
            <person name="Larimer J."/>
            <person name="Lui A."/>
            <person name="MacDonald P.J.P."/>
            <person name="McCowen C."/>
            <person name="Montmayeur A."/>
            <person name="Murphy C."/>
            <person name="Neiman D."/>
            <person name="Pearson M."/>
            <person name="Priest M."/>
            <person name="Roberts A."/>
            <person name="Saif S."/>
            <person name="Shea T."/>
            <person name="Sisk P."/>
            <person name="Stolte C."/>
            <person name="Sykes S."/>
            <person name="Wortman J."/>
            <person name="Nusbaum C."/>
            <person name="Birren B."/>
        </authorList>
    </citation>
    <scope>NUCLEOTIDE SEQUENCE [LARGE SCALE GENOMIC DNA]</scope>
    <source>
        <strain evidence="3">INRA-310</strain>
    </source>
</reference>
<dbReference type="EMBL" id="KI669563">
    <property type="protein sequence ID" value="ETN21859.1"/>
    <property type="molecule type" value="Genomic_DNA"/>
</dbReference>
<proteinExistence type="predicted"/>
<accession>W2RB03</accession>